<proteinExistence type="predicted"/>
<organism evidence="1 2">
    <name type="scientific">Vibrio ezurae NBRC 102218</name>
    <dbReference type="NCBI Taxonomy" id="1219080"/>
    <lineage>
        <taxon>Bacteria</taxon>
        <taxon>Pseudomonadati</taxon>
        <taxon>Pseudomonadota</taxon>
        <taxon>Gammaproteobacteria</taxon>
        <taxon>Vibrionales</taxon>
        <taxon>Vibrionaceae</taxon>
        <taxon>Vibrio</taxon>
    </lineage>
</organism>
<comment type="caution">
    <text evidence="1">The sequence shown here is derived from an EMBL/GenBank/DDBJ whole genome shotgun (WGS) entry which is preliminary data.</text>
</comment>
<evidence type="ECO:0000313" key="1">
    <source>
        <dbReference type="EMBL" id="GAD78645.1"/>
    </source>
</evidence>
<protein>
    <submittedName>
        <fullName evidence="1">Uncharacterized protein</fullName>
    </submittedName>
</protein>
<name>U3AY35_9VIBR</name>
<keyword evidence="2" id="KW-1185">Reference proteome</keyword>
<evidence type="ECO:0000313" key="2">
    <source>
        <dbReference type="Proteomes" id="UP000016562"/>
    </source>
</evidence>
<dbReference type="Proteomes" id="UP000016562">
    <property type="component" value="Unassembled WGS sequence"/>
</dbReference>
<reference evidence="1 2" key="1">
    <citation type="submission" date="2013-09" db="EMBL/GenBank/DDBJ databases">
        <title>Whole genome shotgun sequence of Vibrio ezurae NBRC 102218.</title>
        <authorList>
            <person name="Yoshida I."/>
            <person name="Hosoyama A."/>
            <person name="Numata M."/>
            <person name="Hashimoto M."/>
            <person name="Hosoyama Y."/>
            <person name="Tsuchikane K."/>
            <person name="Noguchi M."/>
            <person name="Hirakata S."/>
            <person name="Ichikawa N."/>
            <person name="Ohji S."/>
            <person name="Yamazoe A."/>
            <person name="Fujita N."/>
        </authorList>
    </citation>
    <scope>NUCLEOTIDE SEQUENCE [LARGE SCALE GENOMIC DNA]</scope>
    <source>
        <strain evidence="1 2">NBRC 102218</strain>
    </source>
</reference>
<dbReference type="STRING" id="1219080.VEZ01S_05_00330"/>
<dbReference type="EMBL" id="BATM01000005">
    <property type="protein sequence ID" value="GAD78645.1"/>
    <property type="molecule type" value="Genomic_DNA"/>
</dbReference>
<accession>U3AY35</accession>
<gene>
    <name evidence="1" type="ORF">VEZ01S_05_00330</name>
</gene>
<dbReference type="AlphaFoldDB" id="U3AY35"/>
<sequence length="72" mass="8219">MYHFIIGAFLLFGLDAVLDGQGTPEIQVERITIKNKSAILDELDLLNINERTVFPNIENSTKYVASKYKFNK</sequence>